<dbReference type="Proteomes" id="UP000294682">
    <property type="component" value="Unassembled WGS sequence"/>
</dbReference>
<evidence type="ECO:0000313" key="1">
    <source>
        <dbReference type="EMBL" id="TCL45223.1"/>
    </source>
</evidence>
<gene>
    <name evidence="1" type="ORF">EDD78_101205</name>
</gene>
<sequence length="60" mass="7002">MEYTEFQGKDQYAQKATALFADWKRQHGHISESSEYSTVPIEINHRSNIFIRDGVICPEQ</sequence>
<dbReference type="EMBL" id="SLUK01000001">
    <property type="protein sequence ID" value="TCL45223.1"/>
    <property type="molecule type" value="Genomic_DNA"/>
</dbReference>
<accession>A0A9X8ULM8</accession>
<reference evidence="1 2" key="1">
    <citation type="submission" date="2019-03" db="EMBL/GenBank/DDBJ databases">
        <title>Genomic Encyclopedia of Type Strains, Phase IV (KMG-IV): sequencing the most valuable type-strain genomes for metagenomic binning, comparative biology and taxonomic classification.</title>
        <authorList>
            <person name="Goeker M."/>
        </authorList>
    </citation>
    <scope>NUCLEOTIDE SEQUENCE [LARGE SCALE GENOMIC DNA]</scope>
    <source>
        <strain evidence="1 2">DSM 100433</strain>
    </source>
</reference>
<dbReference type="AlphaFoldDB" id="A0A9X8ULM8"/>
<protein>
    <submittedName>
        <fullName evidence="1">Uncharacterized protein</fullName>
    </submittedName>
</protein>
<proteinExistence type="predicted"/>
<comment type="caution">
    <text evidence="1">The sequence shown here is derived from an EMBL/GenBank/DDBJ whole genome shotgun (WGS) entry which is preliminary data.</text>
</comment>
<keyword evidence="2" id="KW-1185">Reference proteome</keyword>
<dbReference type="RefSeq" id="WP_132083540.1">
    <property type="nucleotide sequence ID" value="NZ_SLUK01000001.1"/>
</dbReference>
<evidence type="ECO:0000313" key="2">
    <source>
        <dbReference type="Proteomes" id="UP000294682"/>
    </source>
</evidence>
<organism evidence="1 2">
    <name type="scientific">Harryflintia acetispora</name>
    <dbReference type="NCBI Taxonomy" id="1849041"/>
    <lineage>
        <taxon>Bacteria</taxon>
        <taxon>Bacillati</taxon>
        <taxon>Bacillota</taxon>
        <taxon>Clostridia</taxon>
        <taxon>Eubacteriales</taxon>
        <taxon>Oscillospiraceae</taxon>
        <taxon>Harryflintia</taxon>
    </lineage>
</organism>
<name>A0A9X8ULM8_9FIRM</name>